<feature type="region of interest" description="Disordered" evidence="1">
    <location>
        <begin position="39"/>
        <end position="65"/>
    </location>
</feature>
<name>A0ABQ8FPN2_9FUNG</name>
<dbReference type="EMBL" id="JAFCIX010000037">
    <property type="protein sequence ID" value="KAH6600430.1"/>
    <property type="molecule type" value="Genomic_DNA"/>
</dbReference>
<feature type="compositionally biased region" description="Polar residues" evidence="1">
    <location>
        <begin position="403"/>
        <end position="426"/>
    </location>
</feature>
<dbReference type="SUPFAM" id="SSF55729">
    <property type="entry name" value="Acyl-CoA N-acyltransferases (Nat)"/>
    <property type="match status" value="1"/>
</dbReference>
<keyword evidence="2" id="KW-0812">Transmembrane</keyword>
<feature type="compositionally biased region" description="Polar residues" evidence="1">
    <location>
        <begin position="376"/>
        <end position="391"/>
    </location>
</feature>
<evidence type="ECO:0000313" key="3">
    <source>
        <dbReference type="EMBL" id="KAH6600430.1"/>
    </source>
</evidence>
<evidence type="ECO:0000256" key="1">
    <source>
        <dbReference type="SAM" id="MobiDB-lite"/>
    </source>
</evidence>
<feature type="region of interest" description="Disordered" evidence="1">
    <location>
        <begin position="311"/>
        <end position="439"/>
    </location>
</feature>
<organism evidence="3 4">
    <name type="scientific">Batrachochytrium salamandrivorans</name>
    <dbReference type="NCBI Taxonomy" id="1357716"/>
    <lineage>
        <taxon>Eukaryota</taxon>
        <taxon>Fungi</taxon>
        <taxon>Fungi incertae sedis</taxon>
        <taxon>Chytridiomycota</taxon>
        <taxon>Chytridiomycota incertae sedis</taxon>
        <taxon>Chytridiomycetes</taxon>
        <taxon>Rhizophydiales</taxon>
        <taxon>Rhizophydiales incertae sedis</taxon>
        <taxon>Batrachochytrium</taxon>
    </lineage>
</organism>
<keyword evidence="2" id="KW-0472">Membrane</keyword>
<evidence type="ECO:0000256" key="2">
    <source>
        <dbReference type="SAM" id="Phobius"/>
    </source>
</evidence>
<evidence type="ECO:0000313" key="4">
    <source>
        <dbReference type="Proteomes" id="UP001648503"/>
    </source>
</evidence>
<dbReference type="InterPro" id="IPR016181">
    <property type="entry name" value="Acyl_CoA_acyltransferase"/>
</dbReference>
<reference evidence="3 4" key="1">
    <citation type="submission" date="2021-02" db="EMBL/GenBank/DDBJ databases">
        <title>Variation within the Batrachochytrium salamandrivorans European outbreak.</title>
        <authorList>
            <person name="Kelly M."/>
            <person name="Pasmans F."/>
            <person name="Shea T.P."/>
            <person name="Munoz J.F."/>
            <person name="Carranza S."/>
            <person name="Cuomo C.A."/>
            <person name="Martel A."/>
        </authorList>
    </citation>
    <scope>NUCLEOTIDE SEQUENCE [LARGE SCALE GENOMIC DNA]</scope>
    <source>
        <strain evidence="3 4">AMFP18/2</strain>
    </source>
</reference>
<protein>
    <recommendedName>
        <fullName evidence="5">N-acetyltransferase domain-containing protein</fullName>
    </recommendedName>
</protein>
<dbReference type="Proteomes" id="UP001648503">
    <property type="component" value="Unassembled WGS sequence"/>
</dbReference>
<feature type="transmembrane region" description="Helical" evidence="2">
    <location>
        <begin position="238"/>
        <end position="261"/>
    </location>
</feature>
<gene>
    <name evidence="3" type="ORF">BASA50_002327</name>
</gene>
<accession>A0ABQ8FPN2</accession>
<keyword evidence="2" id="KW-1133">Transmembrane helix</keyword>
<sequence length="705" mass="77636">MGLWSIAQSLAYRYLPEEPSLPTPTLSVASSDTATIASPTLLSSSRQPRPETNVEDDCPRGSSSSEMRLGYPGEHWIYWPMEVVKSLIPSGMRHADSCAASAASVNGSSSTLEQDSLGQTDSAAQTLLAAEATNTNGRTDAQMMDHTYSISPASNNTQPLSIWRSHQQSEGSSASTLHSHHHSIHQQSHPHPSYYTLHESAWPSPIAFSYQLACGWFISIAIAFTFISVPISAISLPFVLLFGLSTAIAVVVISLVVRIWVRLLLNTLQAVQSLAFLPRSLFSLASGTFSRVRSMMMGSQHPIRANGLPPAAFSSSASQTSKFPTTHRKHHVHQRLDIPSLPESTHRVLHRQSPSSFRPDYTSQYTPDDPRYFQSFGDTVNTPLGSRNSPSAKMHSSAPYPWATSSSAMGSQSELSRSAEYTSEYNTPLLDPREGQMDSSDDIVNADILRQLGGDDLQLLGGSDGVELNPQPLSRQQPPLGKITIRLLSHQDTDRIALCCLLYAVTTNVPMEDVLLTVGDTPDGNTHNILSIWNEDIPDLPSNSELTLKNLVGFADYFSQSHASPISGISIDRLIISNTYTNMGFSKRLLRKLQHTPDIHTIHVWSLWHTVQFYKGLGFINVYEECISEEPIVLTQPRKLHRKRSKLRRIEGEWGPLLCWQKDNDASNERGLRPRDSMVSLAGGIGAGTGMTSNSTPLESYRQTY</sequence>
<keyword evidence="4" id="KW-1185">Reference proteome</keyword>
<feature type="transmembrane region" description="Helical" evidence="2">
    <location>
        <begin position="208"/>
        <end position="231"/>
    </location>
</feature>
<evidence type="ECO:0008006" key="5">
    <source>
        <dbReference type="Google" id="ProtNLM"/>
    </source>
</evidence>
<proteinExistence type="predicted"/>
<feature type="compositionally biased region" description="Polar residues" evidence="1">
    <location>
        <begin position="313"/>
        <end position="324"/>
    </location>
</feature>
<feature type="compositionally biased region" description="Polar residues" evidence="1">
    <location>
        <begin position="352"/>
        <end position="366"/>
    </location>
</feature>
<comment type="caution">
    <text evidence="3">The sequence shown here is derived from an EMBL/GenBank/DDBJ whole genome shotgun (WGS) entry which is preliminary data.</text>
</comment>